<evidence type="ECO:0000313" key="2">
    <source>
        <dbReference type="Proteomes" id="UP000053630"/>
    </source>
</evidence>
<protein>
    <recommendedName>
        <fullName evidence="3">NAD(P)-binding protein</fullName>
    </recommendedName>
</protein>
<gene>
    <name evidence="1" type="ORF">FOMMEDRAFT_164011</name>
</gene>
<sequence>MHMRLESFVLLWVSHYGKIELASFDVQLSQAREVGENNPKLREALAAMPNAEPEVIASIVSYLAKPESYFVNGQSVSVNGGGYFD</sequence>
<dbReference type="KEGG" id="fme:FOMMEDRAFT_164011"/>
<accession>R7SG98</accession>
<dbReference type="SUPFAM" id="SSF51735">
    <property type="entry name" value="NAD(P)-binding Rossmann-fold domains"/>
    <property type="match status" value="1"/>
</dbReference>
<name>R7SG98_FOMME</name>
<dbReference type="Proteomes" id="UP000053630">
    <property type="component" value="Unassembled WGS sequence"/>
</dbReference>
<dbReference type="InterPro" id="IPR036291">
    <property type="entry name" value="NAD(P)-bd_dom_sf"/>
</dbReference>
<dbReference type="AlphaFoldDB" id="R7SG98"/>
<dbReference type="EMBL" id="JH719162">
    <property type="protein sequence ID" value="EJC97307.1"/>
    <property type="molecule type" value="Genomic_DNA"/>
</dbReference>
<keyword evidence="2" id="KW-1185">Reference proteome</keyword>
<evidence type="ECO:0008006" key="3">
    <source>
        <dbReference type="Google" id="ProtNLM"/>
    </source>
</evidence>
<dbReference type="RefSeq" id="XP_007272430.1">
    <property type="nucleotide sequence ID" value="XM_007272368.1"/>
</dbReference>
<proteinExistence type="predicted"/>
<evidence type="ECO:0000313" key="1">
    <source>
        <dbReference type="EMBL" id="EJC97307.1"/>
    </source>
</evidence>
<dbReference type="Gene3D" id="3.40.50.720">
    <property type="entry name" value="NAD(P)-binding Rossmann-like Domain"/>
    <property type="match status" value="1"/>
</dbReference>
<dbReference type="GeneID" id="18676082"/>
<organism evidence="1 2">
    <name type="scientific">Fomitiporia mediterranea (strain MF3/22)</name>
    <name type="common">Grapevine white-rot fungus</name>
    <dbReference type="NCBI Taxonomy" id="694068"/>
    <lineage>
        <taxon>Eukaryota</taxon>
        <taxon>Fungi</taxon>
        <taxon>Dikarya</taxon>
        <taxon>Basidiomycota</taxon>
        <taxon>Agaricomycotina</taxon>
        <taxon>Agaricomycetes</taxon>
        <taxon>Hymenochaetales</taxon>
        <taxon>Hymenochaetaceae</taxon>
        <taxon>Fomitiporia</taxon>
    </lineage>
</organism>
<reference evidence="2" key="1">
    <citation type="journal article" date="2012" name="Science">
        <title>The Paleozoic origin of enzymatic lignin decomposition reconstructed from 31 fungal genomes.</title>
        <authorList>
            <person name="Floudas D."/>
            <person name="Binder M."/>
            <person name="Riley R."/>
            <person name="Barry K."/>
            <person name="Blanchette R.A."/>
            <person name="Henrissat B."/>
            <person name="Martinez A.T."/>
            <person name="Otillar R."/>
            <person name="Spatafora J.W."/>
            <person name="Yadav J.S."/>
            <person name="Aerts A."/>
            <person name="Benoit I."/>
            <person name="Boyd A."/>
            <person name="Carlson A."/>
            <person name="Copeland A."/>
            <person name="Coutinho P.M."/>
            <person name="de Vries R.P."/>
            <person name="Ferreira P."/>
            <person name="Findley K."/>
            <person name="Foster B."/>
            <person name="Gaskell J."/>
            <person name="Glotzer D."/>
            <person name="Gorecki P."/>
            <person name="Heitman J."/>
            <person name="Hesse C."/>
            <person name="Hori C."/>
            <person name="Igarashi K."/>
            <person name="Jurgens J.A."/>
            <person name="Kallen N."/>
            <person name="Kersten P."/>
            <person name="Kohler A."/>
            <person name="Kuees U."/>
            <person name="Kumar T.K.A."/>
            <person name="Kuo A."/>
            <person name="LaButti K."/>
            <person name="Larrondo L.F."/>
            <person name="Lindquist E."/>
            <person name="Ling A."/>
            <person name="Lombard V."/>
            <person name="Lucas S."/>
            <person name="Lundell T."/>
            <person name="Martin R."/>
            <person name="McLaughlin D.J."/>
            <person name="Morgenstern I."/>
            <person name="Morin E."/>
            <person name="Murat C."/>
            <person name="Nagy L.G."/>
            <person name="Nolan M."/>
            <person name="Ohm R.A."/>
            <person name="Patyshakuliyeva A."/>
            <person name="Rokas A."/>
            <person name="Ruiz-Duenas F.J."/>
            <person name="Sabat G."/>
            <person name="Salamov A."/>
            <person name="Samejima M."/>
            <person name="Schmutz J."/>
            <person name="Slot J.C."/>
            <person name="St John F."/>
            <person name="Stenlid J."/>
            <person name="Sun H."/>
            <person name="Sun S."/>
            <person name="Syed K."/>
            <person name="Tsang A."/>
            <person name="Wiebenga A."/>
            <person name="Young D."/>
            <person name="Pisabarro A."/>
            <person name="Eastwood D.C."/>
            <person name="Martin F."/>
            <person name="Cullen D."/>
            <person name="Grigoriev I.V."/>
            <person name="Hibbett D.S."/>
        </authorList>
    </citation>
    <scope>NUCLEOTIDE SEQUENCE [LARGE SCALE GENOMIC DNA]</scope>
    <source>
        <strain evidence="2">MF3/22</strain>
    </source>
</reference>